<dbReference type="EMBL" id="JBHSUS010000001">
    <property type="protein sequence ID" value="MFC6438881.1"/>
    <property type="molecule type" value="Genomic_DNA"/>
</dbReference>
<evidence type="ECO:0000256" key="1">
    <source>
        <dbReference type="SAM" id="Phobius"/>
    </source>
</evidence>
<evidence type="ECO:0000313" key="2">
    <source>
        <dbReference type="EMBL" id="MFC6438881.1"/>
    </source>
</evidence>
<comment type="caution">
    <text evidence="2">The sequence shown here is derived from an EMBL/GenBank/DDBJ whole genome shotgun (WGS) entry which is preliminary data.</text>
</comment>
<dbReference type="InterPro" id="IPR052528">
    <property type="entry name" value="Sugar_transport-like"/>
</dbReference>
<evidence type="ECO:0000313" key="3">
    <source>
        <dbReference type="Proteomes" id="UP001596364"/>
    </source>
</evidence>
<keyword evidence="1" id="KW-0472">Membrane</keyword>
<feature type="transmembrane region" description="Helical" evidence="1">
    <location>
        <begin position="254"/>
        <end position="273"/>
    </location>
</feature>
<dbReference type="PANTHER" id="PTHR23526:SF2">
    <property type="entry name" value="MAJOR FACILITATOR SUPERFAMILY (MFS) PROFILE DOMAIN-CONTAINING PROTEIN"/>
    <property type="match status" value="1"/>
</dbReference>
<keyword evidence="1" id="KW-0812">Transmembrane</keyword>
<name>A0ABW1XHA7_9ALTE</name>
<feature type="transmembrane region" description="Helical" evidence="1">
    <location>
        <begin position="78"/>
        <end position="99"/>
    </location>
</feature>
<feature type="transmembrane region" description="Helical" evidence="1">
    <location>
        <begin position="105"/>
        <end position="124"/>
    </location>
</feature>
<keyword evidence="1" id="KW-1133">Transmembrane helix</keyword>
<organism evidence="2 3">
    <name type="scientific">Pseudobowmanella zhangzhouensis</name>
    <dbReference type="NCBI Taxonomy" id="1537679"/>
    <lineage>
        <taxon>Bacteria</taxon>
        <taxon>Pseudomonadati</taxon>
        <taxon>Pseudomonadota</taxon>
        <taxon>Gammaproteobacteria</taxon>
        <taxon>Alteromonadales</taxon>
        <taxon>Alteromonadaceae</taxon>
    </lineage>
</organism>
<feature type="transmembrane region" description="Helical" evidence="1">
    <location>
        <begin position="341"/>
        <end position="364"/>
    </location>
</feature>
<feature type="transmembrane region" description="Helical" evidence="1">
    <location>
        <begin position="305"/>
        <end position="321"/>
    </location>
</feature>
<gene>
    <name evidence="2" type="ORF">ACFP85_01770</name>
</gene>
<dbReference type="PANTHER" id="PTHR23526">
    <property type="entry name" value="INTEGRAL MEMBRANE TRANSPORT PROTEIN-RELATED"/>
    <property type="match status" value="1"/>
</dbReference>
<feature type="transmembrane region" description="Helical" evidence="1">
    <location>
        <begin position="171"/>
        <end position="192"/>
    </location>
</feature>
<feature type="transmembrane region" description="Helical" evidence="1">
    <location>
        <begin position="144"/>
        <end position="165"/>
    </location>
</feature>
<feature type="transmembrane region" description="Helical" evidence="1">
    <location>
        <begin position="280"/>
        <end position="299"/>
    </location>
</feature>
<dbReference type="Gene3D" id="1.20.1250.20">
    <property type="entry name" value="MFS general substrate transporter like domains"/>
    <property type="match status" value="1"/>
</dbReference>
<dbReference type="Proteomes" id="UP001596364">
    <property type="component" value="Unassembled WGS sequence"/>
</dbReference>
<dbReference type="RefSeq" id="WP_165490772.1">
    <property type="nucleotide sequence ID" value="NZ_JBHSUS010000001.1"/>
</dbReference>
<dbReference type="SUPFAM" id="SSF103473">
    <property type="entry name" value="MFS general substrate transporter"/>
    <property type="match status" value="1"/>
</dbReference>
<sequence length="393" mass="42123">MTEQQQPRRTFIQLLLISVASKLADLLMSAKTTLPWLLQTIAAPTWMVGLLVPIRESGSLIPQWWIGRFSAGIERRILLWRGGMLTQASAVLAMAAAGWWLPPVFAGWCVLLLLAMMSVGRAVCSLSMKDIQGALIEKGRRGKLVGWASSAAGALSVLTAVMLMLGQQSFAHLLLVALLAVSGGMFALSAMLSAGLSMQYRSDEDAASPSLWVTVKSHDALQSLIVSRVLMLHSALVAPYFISLNQGDAFSLPWFIVASAVASFLSSAVWGALADRSARLTLLIAGLLAVSACTGFYLMREWGDVAAVSGFFVLSVAHAGIRTGRKTYLLDIAEGQTRTQFVAAANTLVGFALICCGLIYAGLHDVLQENVLWVMATFIGAGVLYTRGMPDEK</sequence>
<protein>
    <submittedName>
        <fullName evidence="2">MFS transporter</fullName>
    </submittedName>
</protein>
<feature type="transmembrane region" description="Helical" evidence="1">
    <location>
        <begin position="370"/>
        <end position="388"/>
    </location>
</feature>
<proteinExistence type="predicted"/>
<reference evidence="3" key="1">
    <citation type="journal article" date="2019" name="Int. J. Syst. Evol. Microbiol.">
        <title>The Global Catalogue of Microorganisms (GCM) 10K type strain sequencing project: providing services to taxonomists for standard genome sequencing and annotation.</title>
        <authorList>
            <consortium name="The Broad Institute Genomics Platform"/>
            <consortium name="The Broad Institute Genome Sequencing Center for Infectious Disease"/>
            <person name="Wu L."/>
            <person name="Ma J."/>
        </authorList>
    </citation>
    <scope>NUCLEOTIDE SEQUENCE [LARGE SCALE GENOMIC DNA]</scope>
    <source>
        <strain evidence="3">CGMCC 1.16031</strain>
    </source>
</reference>
<keyword evidence="3" id="KW-1185">Reference proteome</keyword>
<dbReference type="InterPro" id="IPR036259">
    <property type="entry name" value="MFS_trans_sf"/>
</dbReference>
<feature type="transmembrane region" description="Helical" evidence="1">
    <location>
        <begin position="225"/>
        <end position="242"/>
    </location>
</feature>
<accession>A0ABW1XHA7</accession>